<accession>A0A1H8DTX6</accession>
<gene>
    <name evidence="4" type="ORF">SAMN04488003_10946</name>
</gene>
<sequence length="518" mass="53269">MTPHGPSVRQGIWQTAAKGFAAVLLLASPLSAQEVTITSQGGDLQLTGRVAGFDGTYLEIEGPHGPVIVDLARVTCAGAACPPQQGYVPTLRMSGEPVLSGFLLPALLEGFAADRGLSLSRADDAITLTTADGTVALHVVLTQTGSAEAFADLITFATDVALTLREPSPDERARAAAVGLSLTAPADGVILLGNDALVPVVSPRNPVRTLAPADLIAAYAGQVADWAAMGQTDTPLTLHLGLADSGAVEAFLAQLDAPPATTIVHHPTAAALALAVADDPGALGLATLADAGVAQTVTLRDACGLTASPRSVDLHTQDYPLTMPAFALVRSAVQPAIVVDLLGWLRSPAAAAIVRRSGLADRTVVPVPLNDQGERIAHAIDIAGPQTSLTDLQATIAQLRARSRLSLTFRFAEGALALDAASAANLRRLALDIRDGVHGGRDILLAGFTDGAGEAQANRDLSAARALAVEAALLDLLGTLPADVDLGTVGYGEAMPIACDDIAWGRRMNRRVEVWIGD</sequence>
<organism evidence="4 5">
    <name type="scientific">Loktanella fryxellensis</name>
    <dbReference type="NCBI Taxonomy" id="245187"/>
    <lineage>
        <taxon>Bacteria</taxon>
        <taxon>Pseudomonadati</taxon>
        <taxon>Pseudomonadota</taxon>
        <taxon>Alphaproteobacteria</taxon>
        <taxon>Rhodobacterales</taxon>
        <taxon>Roseobacteraceae</taxon>
        <taxon>Loktanella</taxon>
    </lineage>
</organism>
<dbReference type="InterPro" id="IPR006665">
    <property type="entry name" value="OmpA-like"/>
</dbReference>
<name>A0A1H8DTX6_9RHOB</name>
<keyword evidence="5" id="KW-1185">Reference proteome</keyword>
<evidence type="ECO:0000313" key="4">
    <source>
        <dbReference type="EMBL" id="SEN09997.1"/>
    </source>
</evidence>
<feature type="domain" description="OmpA-like" evidence="3">
    <location>
        <begin position="396"/>
        <end position="518"/>
    </location>
</feature>
<evidence type="ECO:0000256" key="2">
    <source>
        <dbReference type="SAM" id="SignalP"/>
    </source>
</evidence>
<feature type="signal peptide" evidence="2">
    <location>
        <begin position="1"/>
        <end position="32"/>
    </location>
</feature>
<dbReference type="Pfam" id="PF12849">
    <property type="entry name" value="PBP_like_2"/>
    <property type="match status" value="1"/>
</dbReference>
<feature type="chain" id="PRO_5011703318" evidence="2">
    <location>
        <begin position="33"/>
        <end position="518"/>
    </location>
</feature>
<dbReference type="InterPro" id="IPR050330">
    <property type="entry name" value="Bact_OuterMem_StrucFunc"/>
</dbReference>
<dbReference type="PANTHER" id="PTHR30329:SF20">
    <property type="entry name" value="EXPORTED PROTEIN"/>
    <property type="match status" value="1"/>
</dbReference>
<dbReference type="GO" id="GO:0016020">
    <property type="term" value="C:membrane"/>
    <property type="evidence" value="ECO:0007669"/>
    <property type="project" value="UniProtKB-UniRule"/>
</dbReference>
<keyword evidence="2" id="KW-0732">Signal</keyword>
<evidence type="ECO:0000256" key="1">
    <source>
        <dbReference type="PROSITE-ProRule" id="PRU00473"/>
    </source>
</evidence>
<dbReference type="SUPFAM" id="SSF53850">
    <property type="entry name" value="Periplasmic binding protein-like II"/>
    <property type="match status" value="1"/>
</dbReference>
<dbReference type="OrthoDB" id="9790048at2"/>
<dbReference type="Proteomes" id="UP000199585">
    <property type="component" value="Unassembled WGS sequence"/>
</dbReference>
<dbReference type="STRING" id="245187.SAMN04488003_10946"/>
<reference evidence="4 5" key="1">
    <citation type="submission" date="2016-10" db="EMBL/GenBank/DDBJ databases">
        <authorList>
            <person name="de Groot N.N."/>
        </authorList>
    </citation>
    <scope>NUCLEOTIDE SEQUENCE [LARGE SCALE GENOMIC DNA]</scope>
    <source>
        <strain evidence="4 5">DSM 16213</strain>
    </source>
</reference>
<dbReference type="PROSITE" id="PS51123">
    <property type="entry name" value="OMPA_2"/>
    <property type="match status" value="1"/>
</dbReference>
<dbReference type="EMBL" id="FOCI01000009">
    <property type="protein sequence ID" value="SEN09997.1"/>
    <property type="molecule type" value="Genomic_DNA"/>
</dbReference>
<dbReference type="InterPro" id="IPR024370">
    <property type="entry name" value="PBP_domain"/>
</dbReference>
<dbReference type="Gene3D" id="3.30.1330.60">
    <property type="entry name" value="OmpA-like domain"/>
    <property type="match status" value="1"/>
</dbReference>
<dbReference type="AlphaFoldDB" id="A0A1H8DTX6"/>
<dbReference type="SUPFAM" id="SSF103088">
    <property type="entry name" value="OmpA-like"/>
    <property type="match status" value="1"/>
</dbReference>
<dbReference type="Gene3D" id="3.40.190.10">
    <property type="entry name" value="Periplasmic binding protein-like II"/>
    <property type="match status" value="2"/>
</dbReference>
<evidence type="ECO:0000259" key="3">
    <source>
        <dbReference type="PROSITE" id="PS51123"/>
    </source>
</evidence>
<dbReference type="InterPro" id="IPR036737">
    <property type="entry name" value="OmpA-like_sf"/>
</dbReference>
<keyword evidence="1" id="KW-0472">Membrane</keyword>
<evidence type="ECO:0000313" key="5">
    <source>
        <dbReference type="Proteomes" id="UP000199585"/>
    </source>
</evidence>
<dbReference type="Pfam" id="PF00691">
    <property type="entry name" value="OmpA"/>
    <property type="match status" value="1"/>
</dbReference>
<protein>
    <submittedName>
        <fullName evidence="4">Phosphate ABC transporter substrate-binding protein, PhoT family</fullName>
    </submittedName>
</protein>
<proteinExistence type="predicted"/>
<dbReference type="PANTHER" id="PTHR30329">
    <property type="entry name" value="STATOR ELEMENT OF FLAGELLAR MOTOR COMPLEX"/>
    <property type="match status" value="1"/>
</dbReference>